<name>A0A6F8SLZ5_9ACTN</name>
<reference evidence="2" key="2">
    <citation type="submission" date="2020-03" db="EMBL/GenBank/DDBJ databases">
        <title>Complete Genome Sequence of Adlercreutzia sp. strain 8CFCBH1 Producing Equol, Isolated from Healthy Japanese Feces.</title>
        <authorList>
            <person name="Ogata Y."/>
            <person name="Sakamoto M."/>
            <person name="Ohkuma M."/>
            <person name="Hattori M."/>
            <person name="Suda W."/>
        </authorList>
    </citation>
    <scope>NUCLEOTIDE SEQUENCE [LARGE SCALE GENOMIC DNA]</scope>
    <source>
        <strain evidence="2">8CFCBH1</strain>
    </source>
</reference>
<proteinExistence type="predicted"/>
<dbReference type="KEGG" id="ahat:ADCFC_17020"/>
<protein>
    <submittedName>
        <fullName evidence="1">Uncharacterized protein</fullName>
    </submittedName>
</protein>
<gene>
    <name evidence="1" type="ORF">ADCFC_15800</name>
</gene>
<reference evidence="2" key="1">
    <citation type="journal article" date="2020" name="Microbiol. Resour. Announc.">
        <title>Complete Genome Sequence of Adlercreutzia sp. Strain 8CFCBH1, a Potent Producer of Equol, Isolated from Healthy Japanese Feces.</title>
        <authorList>
            <person name="Ogata Y."/>
            <person name="Sakamoto M."/>
            <person name="Ohkuma M."/>
            <person name="Hattori M."/>
            <person name="Suda W."/>
        </authorList>
    </citation>
    <scope>NUCLEOTIDE SEQUENCE [LARGE SCALE GENOMIC DNA]</scope>
    <source>
        <strain evidence="2">8CFCBH1</strain>
    </source>
</reference>
<evidence type="ECO:0000313" key="2">
    <source>
        <dbReference type="Proteomes" id="UP000501727"/>
    </source>
</evidence>
<dbReference type="Proteomes" id="UP000501727">
    <property type="component" value="Chromosome"/>
</dbReference>
<organism evidence="1 2">
    <name type="scientific">Adlercreutzia hattorii</name>
    <dbReference type="NCBI Taxonomy" id="2707299"/>
    <lineage>
        <taxon>Bacteria</taxon>
        <taxon>Bacillati</taxon>
        <taxon>Actinomycetota</taxon>
        <taxon>Coriobacteriia</taxon>
        <taxon>Eggerthellales</taxon>
        <taxon>Eggerthellaceae</taxon>
        <taxon>Adlercreutzia</taxon>
    </lineage>
</organism>
<sequence>MIAIVTIVSIFTWHRYPVDIPYKTKVRKIQLIFQENGNCICTNESCDVLIRNNVPLIEKKYLWTGNGTEEAPFLEKGDEVQLFVPDPTQIIGEASVYCLYINGKKLLDQR</sequence>
<accession>A0A6F8SLZ5</accession>
<dbReference type="AlphaFoldDB" id="A0A6F8SLZ5"/>
<dbReference type="EMBL" id="AP022829">
    <property type="protein sequence ID" value="BCA89083.1"/>
    <property type="molecule type" value="Genomic_DNA"/>
</dbReference>
<evidence type="ECO:0000313" key="1">
    <source>
        <dbReference type="EMBL" id="BCA89083.1"/>
    </source>
</evidence>
<keyword evidence="2" id="KW-1185">Reference proteome</keyword>